<reference evidence="3 4" key="1">
    <citation type="submission" date="2019-08" db="EMBL/GenBank/DDBJ databases">
        <title>Deep-cultivation of Planctomycetes and their phenomic and genomic characterization uncovers novel biology.</title>
        <authorList>
            <person name="Wiegand S."/>
            <person name="Jogler M."/>
            <person name="Boedeker C."/>
            <person name="Pinto D."/>
            <person name="Vollmers J."/>
            <person name="Rivas-Marin E."/>
            <person name="Kohn T."/>
            <person name="Peeters S.H."/>
            <person name="Heuer A."/>
            <person name="Rast P."/>
            <person name="Oberbeckmann S."/>
            <person name="Bunk B."/>
            <person name="Jeske O."/>
            <person name="Meyerdierks A."/>
            <person name="Storesund J.E."/>
            <person name="Kallscheuer N."/>
            <person name="Luecker S."/>
            <person name="Lage O.M."/>
            <person name="Pohl T."/>
            <person name="Merkel B.J."/>
            <person name="Hornburger P."/>
            <person name="Mueller R.-W."/>
            <person name="Bruemmer F."/>
            <person name="Labrenz M."/>
            <person name="Spormann A.M."/>
            <person name="Op den Camp H."/>
            <person name="Overmann J."/>
            <person name="Amann R."/>
            <person name="Jetten M.S.M."/>
            <person name="Mascher T."/>
            <person name="Medema M.H."/>
            <person name="Devos D.P."/>
            <person name="Kaster A.-K."/>
            <person name="Ovreas L."/>
            <person name="Rohde M."/>
            <person name="Galperin M.Y."/>
            <person name="Jogler C."/>
        </authorList>
    </citation>
    <scope>NUCLEOTIDE SEQUENCE [LARGE SCALE GENOMIC DNA]</scope>
    <source>
        <strain evidence="3 4">OJF2</strain>
    </source>
</reference>
<dbReference type="Pfam" id="PF20463">
    <property type="entry name" value="PDH_C"/>
    <property type="match status" value="1"/>
</dbReference>
<proteinExistence type="predicted"/>
<dbReference type="InterPro" id="IPR003099">
    <property type="entry name" value="Prephen_DH"/>
</dbReference>
<dbReference type="RefSeq" id="WP_246196179.1">
    <property type="nucleotide sequence ID" value="NZ_CP042997.1"/>
</dbReference>
<dbReference type="InterPro" id="IPR036291">
    <property type="entry name" value="NAD(P)-bd_dom_sf"/>
</dbReference>
<dbReference type="Proteomes" id="UP000324233">
    <property type="component" value="Chromosome"/>
</dbReference>
<dbReference type="PROSITE" id="PS51176">
    <property type="entry name" value="PDH_ADH"/>
    <property type="match status" value="1"/>
</dbReference>
<dbReference type="GO" id="GO:0006571">
    <property type="term" value="P:tyrosine biosynthetic process"/>
    <property type="evidence" value="ECO:0007669"/>
    <property type="project" value="InterPro"/>
</dbReference>
<gene>
    <name evidence="3" type="ORF">OJF2_55970</name>
</gene>
<evidence type="ECO:0000259" key="2">
    <source>
        <dbReference type="PROSITE" id="PS51176"/>
    </source>
</evidence>
<dbReference type="InterPro" id="IPR046825">
    <property type="entry name" value="PDH_C"/>
</dbReference>
<dbReference type="GO" id="GO:0070403">
    <property type="term" value="F:NAD+ binding"/>
    <property type="evidence" value="ECO:0007669"/>
    <property type="project" value="InterPro"/>
</dbReference>
<dbReference type="InterPro" id="IPR008927">
    <property type="entry name" value="6-PGluconate_DH-like_C_sf"/>
</dbReference>
<evidence type="ECO:0000256" key="1">
    <source>
        <dbReference type="ARBA" id="ARBA00023002"/>
    </source>
</evidence>
<keyword evidence="1" id="KW-0560">Oxidoreductase</keyword>
<dbReference type="Gene3D" id="3.40.50.720">
    <property type="entry name" value="NAD(P)-binding Rossmann-like Domain"/>
    <property type="match status" value="1"/>
</dbReference>
<dbReference type="InterPro" id="IPR050812">
    <property type="entry name" value="Preph/Arog_dehydrog"/>
</dbReference>
<organism evidence="3 4">
    <name type="scientific">Aquisphaera giovannonii</name>
    <dbReference type="NCBI Taxonomy" id="406548"/>
    <lineage>
        <taxon>Bacteria</taxon>
        <taxon>Pseudomonadati</taxon>
        <taxon>Planctomycetota</taxon>
        <taxon>Planctomycetia</taxon>
        <taxon>Isosphaerales</taxon>
        <taxon>Isosphaeraceae</taxon>
        <taxon>Aquisphaera</taxon>
    </lineage>
</organism>
<dbReference type="GO" id="GO:0004665">
    <property type="term" value="F:prephenate dehydrogenase (NADP+) activity"/>
    <property type="evidence" value="ECO:0007669"/>
    <property type="project" value="InterPro"/>
</dbReference>
<dbReference type="KEGG" id="agv:OJF2_55970"/>
<keyword evidence="4" id="KW-1185">Reference proteome</keyword>
<dbReference type="GO" id="GO:0008977">
    <property type="term" value="F:prephenate dehydrogenase (NAD+) activity"/>
    <property type="evidence" value="ECO:0007669"/>
    <property type="project" value="InterPro"/>
</dbReference>
<feature type="domain" description="Prephenate/arogenate dehydrogenase" evidence="2">
    <location>
        <begin position="5"/>
        <end position="287"/>
    </location>
</feature>
<dbReference type="Gene3D" id="1.10.3660.10">
    <property type="entry name" value="6-phosphogluconate dehydrogenase C-terminal like domain"/>
    <property type="match status" value="1"/>
</dbReference>
<dbReference type="EMBL" id="CP042997">
    <property type="protein sequence ID" value="QEH37012.1"/>
    <property type="molecule type" value="Genomic_DNA"/>
</dbReference>
<dbReference type="SUPFAM" id="SSF48179">
    <property type="entry name" value="6-phosphogluconate dehydrogenase C-terminal domain-like"/>
    <property type="match status" value="1"/>
</dbReference>
<dbReference type="Pfam" id="PF02153">
    <property type="entry name" value="PDH_N"/>
    <property type="match status" value="1"/>
</dbReference>
<accession>A0A5B9W8P5</accession>
<evidence type="ECO:0000313" key="3">
    <source>
        <dbReference type="EMBL" id="QEH37012.1"/>
    </source>
</evidence>
<dbReference type="PANTHER" id="PTHR21363">
    <property type="entry name" value="PREPHENATE DEHYDROGENASE"/>
    <property type="match status" value="1"/>
</dbReference>
<name>A0A5B9W8P5_9BACT</name>
<sequence>MEQLGTVTIIGVGLIGGSIGMALRSERLAARVVGVGRNAEALRQAVDRGLIDEATTVPEEGVRSAEVVLVCTPVDRIPGDVCRAAAAAPGDALIMDAGSTKRKIVEAVEADPSGRDSFVGAHPIAGSERSGAANARAGLLRGRACVLTPTGRTPADLVRRARAFWANLGARVVEMSPGDHDEVLAYTSHLPHAVAAALALSVPAPWQSLAAGALRDGTRVAAADTDLWTAIFRDNRGPLLKALGSFQDRVAALKYAVMTDDADAIRDWWEQARKLRTLLEERQSPPGGMD</sequence>
<dbReference type="PANTHER" id="PTHR21363:SF0">
    <property type="entry name" value="PREPHENATE DEHYDROGENASE [NADP(+)]"/>
    <property type="match status" value="1"/>
</dbReference>
<protein>
    <submittedName>
        <fullName evidence="3">Prephenate dehydrogenase</fullName>
    </submittedName>
</protein>
<dbReference type="AlphaFoldDB" id="A0A5B9W8P5"/>
<dbReference type="FunFam" id="3.40.50.720:FF:000208">
    <property type="entry name" value="Prephenate dehydrogenase"/>
    <property type="match status" value="1"/>
</dbReference>
<dbReference type="InterPro" id="IPR046826">
    <property type="entry name" value="PDH_N"/>
</dbReference>
<evidence type="ECO:0000313" key="4">
    <source>
        <dbReference type="Proteomes" id="UP000324233"/>
    </source>
</evidence>
<dbReference type="SUPFAM" id="SSF51735">
    <property type="entry name" value="NAD(P)-binding Rossmann-fold domains"/>
    <property type="match status" value="1"/>
</dbReference>